<evidence type="ECO:0000259" key="6">
    <source>
        <dbReference type="Pfam" id="PF24807"/>
    </source>
</evidence>
<dbReference type="SUPFAM" id="SSF50978">
    <property type="entry name" value="WD40 repeat-like"/>
    <property type="match status" value="1"/>
</dbReference>
<dbReference type="OMA" id="SGTVQIW"/>
<keyword evidence="8" id="KW-1185">Reference proteome</keyword>
<evidence type="ECO:0000256" key="2">
    <source>
        <dbReference type="ARBA" id="ARBA00022574"/>
    </source>
</evidence>
<evidence type="ECO:0000256" key="4">
    <source>
        <dbReference type="ARBA" id="ARBA00023306"/>
    </source>
</evidence>
<evidence type="ECO:0000313" key="7">
    <source>
        <dbReference type="EMBL" id="EGR30097.1"/>
    </source>
</evidence>
<dbReference type="FunCoup" id="G0QXF8">
    <property type="interactions" value="259"/>
</dbReference>
<proteinExistence type="inferred from homology"/>
<dbReference type="PANTHER" id="PTHR19918:SF1">
    <property type="entry name" value="FIZZY-RELATED PROTEIN HOMOLOG"/>
    <property type="match status" value="1"/>
</dbReference>
<evidence type="ECO:0000313" key="8">
    <source>
        <dbReference type="Proteomes" id="UP000008983"/>
    </source>
</evidence>
<keyword evidence="3" id="KW-0677">Repeat</keyword>
<dbReference type="GeneID" id="14906210"/>
<reference evidence="7 8" key="1">
    <citation type="submission" date="2011-07" db="EMBL/GenBank/DDBJ databases">
        <authorList>
            <person name="Coyne R."/>
            <person name="Brami D."/>
            <person name="Johnson J."/>
            <person name="Hostetler J."/>
            <person name="Hannick L."/>
            <person name="Clark T."/>
            <person name="Cassidy-Hanley D."/>
            <person name="Inman J."/>
        </authorList>
    </citation>
    <scope>NUCLEOTIDE SEQUENCE [LARGE SCALE GENOMIC DNA]</scope>
    <source>
        <strain evidence="7 8">G5</strain>
    </source>
</reference>
<dbReference type="GO" id="GO:1990757">
    <property type="term" value="F:ubiquitin ligase activator activity"/>
    <property type="evidence" value="ECO:0007669"/>
    <property type="project" value="TreeGrafter"/>
</dbReference>
<dbReference type="Gene3D" id="2.130.10.10">
    <property type="entry name" value="YVTN repeat-like/Quinoprotein amine dehydrogenase"/>
    <property type="match status" value="1"/>
</dbReference>
<dbReference type="PANTHER" id="PTHR19918">
    <property type="entry name" value="CELL DIVISION CYCLE 20 CDC20 FIZZY -RELATED"/>
    <property type="match status" value="1"/>
</dbReference>
<dbReference type="GO" id="GO:0005680">
    <property type="term" value="C:anaphase-promoting complex"/>
    <property type="evidence" value="ECO:0007669"/>
    <property type="project" value="TreeGrafter"/>
</dbReference>
<sequence>MFRNDPVQKQQYRNINKIPFKVLDAPSLQDDFYLNLIDWSNTNILAVALGSCLYLWKPQNNQVIKFCDLKNQDTITSVNWHPRGQQISIGTSKGIIEIRDAEKNTQIRALQGHSARIGSLAWSQNILASGSRDKNIILRDIRQKRDEIRKLISHQQEICGLKWSFDEQQLASGGNDNKLNIWNNHLDVPICKFYEHQAAVKAIAWSPHKHSLLASGGGTQDRCIRFWNTLSNQQLDYIDSQSQVCNLMFGKSVNEIVSTHGYSQNQIILWKYPSMQKIIELTGHTSRVLFLAMSPDGQTIVTGAGDETLRFWNIFPSVDQGVKYSSTLVDDIRDLR</sequence>
<dbReference type="AlphaFoldDB" id="G0QXF8"/>
<gene>
    <name evidence="7" type="ORF">IMG5_142600</name>
</gene>
<dbReference type="InterPro" id="IPR015943">
    <property type="entry name" value="WD40/YVTN_repeat-like_dom_sf"/>
</dbReference>
<dbReference type="EMBL" id="GL984073">
    <property type="protein sequence ID" value="EGR30097.1"/>
    <property type="molecule type" value="Genomic_DNA"/>
</dbReference>
<comment type="similarity">
    <text evidence="1">Belongs to the WD repeat CDC20/Fizzy family.</text>
</comment>
<name>G0QXF8_ICHMU</name>
<dbReference type="InterPro" id="IPR036322">
    <property type="entry name" value="WD40_repeat_dom_sf"/>
</dbReference>
<dbReference type="PROSITE" id="PS50294">
    <property type="entry name" value="WD_REPEATS_REGION"/>
    <property type="match status" value="2"/>
</dbReference>
<dbReference type="SMART" id="SM00320">
    <property type="entry name" value="WD40"/>
    <property type="match status" value="5"/>
</dbReference>
<organism evidence="7 8">
    <name type="scientific">Ichthyophthirius multifiliis</name>
    <name type="common">White spot disease agent</name>
    <name type="synonym">Ich</name>
    <dbReference type="NCBI Taxonomy" id="5932"/>
    <lineage>
        <taxon>Eukaryota</taxon>
        <taxon>Sar</taxon>
        <taxon>Alveolata</taxon>
        <taxon>Ciliophora</taxon>
        <taxon>Intramacronucleata</taxon>
        <taxon>Oligohymenophorea</taxon>
        <taxon>Hymenostomatida</taxon>
        <taxon>Ophryoglenina</taxon>
        <taxon>Ichthyophthirius</taxon>
    </lineage>
</organism>
<dbReference type="InterPro" id="IPR001680">
    <property type="entry name" value="WD40_rpt"/>
</dbReference>
<dbReference type="GO" id="GO:1905786">
    <property type="term" value="P:positive regulation of anaphase-promoting complex-dependent catabolic process"/>
    <property type="evidence" value="ECO:0007669"/>
    <property type="project" value="TreeGrafter"/>
</dbReference>
<dbReference type="PROSITE" id="PS50082">
    <property type="entry name" value="WD_REPEATS_2"/>
    <property type="match status" value="3"/>
</dbReference>
<dbReference type="InterPro" id="IPR019775">
    <property type="entry name" value="WD40_repeat_CS"/>
</dbReference>
<dbReference type="OrthoDB" id="10263272at2759"/>
<accession>G0QXF8</accession>
<dbReference type="GO" id="GO:0010997">
    <property type="term" value="F:anaphase-promoting complex binding"/>
    <property type="evidence" value="ECO:0007669"/>
    <property type="project" value="InterPro"/>
</dbReference>
<dbReference type="GO" id="GO:0031145">
    <property type="term" value="P:anaphase-promoting complex-dependent catabolic process"/>
    <property type="evidence" value="ECO:0007669"/>
    <property type="project" value="TreeGrafter"/>
</dbReference>
<dbReference type="PROSITE" id="PS00678">
    <property type="entry name" value="WD_REPEATS_1"/>
    <property type="match status" value="1"/>
</dbReference>
<feature type="repeat" description="WD" evidence="5">
    <location>
        <begin position="151"/>
        <end position="183"/>
    </location>
</feature>
<dbReference type="eggNOG" id="KOG0305">
    <property type="taxonomic scope" value="Eukaryota"/>
</dbReference>
<feature type="repeat" description="WD" evidence="5">
    <location>
        <begin position="110"/>
        <end position="149"/>
    </location>
</feature>
<dbReference type="Pfam" id="PF24807">
    <property type="entry name" value="WD40_CDC20-Fz"/>
    <property type="match status" value="1"/>
</dbReference>
<dbReference type="STRING" id="857967.G0QXF8"/>
<dbReference type="InterPro" id="IPR033010">
    <property type="entry name" value="Cdc20/Fizzy"/>
</dbReference>
<evidence type="ECO:0000256" key="1">
    <source>
        <dbReference type="ARBA" id="ARBA00006445"/>
    </source>
</evidence>
<feature type="domain" description="CDC20/Fizzy WD40" evidence="6">
    <location>
        <begin position="23"/>
        <end position="312"/>
    </location>
</feature>
<dbReference type="Proteomes" id="UP000008983">
    <property type="component" value="Unassembled WGS sequence"/>
</dbReference>
<dbReference type="InParanoid" id="G0QXF8"/>
<protein>
    <recommendedName>
        <fullName evidence="6">CDC20/Fizzy WD40 domain-containing protein</fullName>
    </recommendedName>
</protein>
<feature type="repeat" description="WD" evidence="5">
    <location>
        <begin position="281"/>
        <end position="314"/>
    </location>
</feature>
<evidence type="ECO:0000256" key="3">
    <source>
        <dbReference type="ARBA" id="ARBA00022737"/>
    </source>
</evidence>
<dbReference type="RefSeq" id="XP_004031333.1">
    <property type="nucleotide sequence ID" value="XM_004031285.1"/>
</dbReference>
<evidence type="ECO:0000256" key="5">
    <source>
        <dbReference type="PROSITE-ProRule" id="PRU00221"/>
    </source>
</evidence>
<dbReference type="InterPro" id="IPR056150">
    <property type="entry name" value="WD40_CDC20-Fz"/>
</dbReference>
<keyword evidence="4" id="KW-0131">Cell cycle</keyword>
<keyword evidence="2 5" id="KW-0853">WD repeat</keyword>